<dbReference type="ExpressionAtlas" id="A0A6I8VEB9">
    <property type="expression patterns" value="baseline"/>
</dbReference>
<evidence type="ECO:0000256" key="1">
    <source>
        <dbReference type="SAM" id="MobiDB-lite"/>
    </source>
</evidence>
<feature type="compositionally biased region" description="Polar residues" evidence="1">
    <location>
        <begin position="41"/>
        <end position="54"/>
    </location>
</feature>
<dbReference type="RefSeq" id="XP_015039318.2">
    <property type="nucleotide sequence ID" value="XM_015183832.2"/>
</dbReference>
<dbReference type="Proteomes" id="UP000001819">
    <property type="component" value="Chromosome 3"/>
</dbReference>
<reference evidence="3" key="2">
    <citation type="submission" date="2025-08" db="UniProtKB">
        <authorList>
            <consortium name="RefSeq"/>
        </authorList>
    </citation>
    <scope>IDENTIFICATION</scope>
    <source>
        <strain evidence="3">MV-25-SWS-2005</strain>
        <tissue evidence="3">Whole body</tissue>
    </source>
</reference>
<dbReference type="AlphaFoldDB" id="A0A6I8VEB9"/>
<gene>
    <name evidence="3" type="primary">LOC6898220</name>
</gene>
<sequence>MSNSVLNSSDESEINYLLSCNSENAESSGVHPIKSADENPKSSSETELGSSRRSSAVAFLNYIRECKRRFGSKHLGQGFANAATKRWRAMSPEHRARYRRSEYRSASTIKPSKSSLLCREDNELDSTAALSVVPSGFSLDEVDCDMKRKSKRSCSKPKRKKSACGKRRRRKSACKKRKSRKSKKSCSKPRRRKSRKAKCKGGAPH</sequence>
<reference evidence="2" key="1">
    <citation type="submission" date="2024-06" db="UniProtKB">
        <authorList>
            <consortium name="RefSeq"/>
        </authorList>
    </citation>
    <scope>NUCLEOTIDE SEQUENCE [LARGE SCALE GENOMIC DNA]</scope>
    <source>
        <strain evidence="2">MV2-25</strain>
    </source>
</reference>
<accession>A0A6I8VEB9</accession>
<organism evidence="2 3">
    <name type="scientific">Drosophila pseudoobscura pseudoobscura</name>
    <name type="common">Fruit fly</name>
    <dbReference type="NCBI Taxonomy" id="46245"/>
    <lineage>
        <taxon>Eukaryota</taxon>
        <taxon>Metazoa</taxon>
        <taxon>Ecdysozoa</taxon>
        <taxon>Arthropoda</taxon>
        <taxon>Hexapoda</taxon>
        <taxon>Insecta</taxon>
        <taxon>Pterygota</taxon>
        <taxon>Neoptera</taxon>
        <taxon>Endopterygota</taxon>
        <taxon>Diptera</taxon>
        <taxon>Brachycera</taxon>
        <taxon>Muscomorpha</taxon>
        <taxon>Ephydroidea</taxon>
        <taxon>Drosophilidae</taxon>
        <taxon>Drosophila</taxon>
        <taxon>Sophophora</taxon>
    </lineage>
</organism>
<feature type="region of interest" description="Disordered" evidence="1">
    <location>
        <begin position="24"/>
        <end position="54"/>
    </location>
</feature>
<name>A0A6I8VEB9_DROPS</name>
<dbReference type="InParanoid" id="A0A6I8VEB9"/>
<evidence type="ECO:0000313" key="3">
    <source>
        <dbReference type="RefSeq" id="XP_015039318.2"/>
    </source>
</evidence>
<feature type="compositionally biased region" description="Basic residues" evidence="1">
    <location>
        <begin position="148"/>
        <end position="199"/>
    </location>
</feature>
<protein>
    <submittedName>
        <fullName evidence="3">Histone-like protein 18C isoform X1</fullName>
    </submittedName>
</protein>
<feature type="region of interest" description="Disordered" evidence="1">
    <location>
        <begin position="148"/>
        <end position="205"/>
    </location>
</feature>
<evidence type="ECO:0000313" key="2">
    <source>
        <dbReference type="Proteomes" id="UP000001819"/>
    </source>
</evidence>
<proteinExistence type="predicted"/>
<keyword evidence="2" id="KW-1185">Reference proteome</keyword>